<reference evidence="5" key="3">
    <citation type="submission" date="2025-04" db="UniProtKB">
        <authorList>
            <consortium name="RefSeq"/>
        </authorList>
    </citation>
    <scope>IDENTIFICATION</scope>
    <source>
        <strain evidence="5">CBS 781.70</strain>
    </source>
</reference>
<feature type="compositionally biased region" description="Pro residues" evidence="2">
    <location>
        <begin position="431"/>
        <end position="441"/>
    </location>
</feature>
<dbReference type="AlphaFoldDB" id="A0A6G1G4T9"/>
<sequence>MWKRLRGKETQISNPTLIDTTYDGNTFDRLYNVSDLSPTSPSNTVRPLPSNLNADAIRTPQPRKLYTSIAPLVDSHAQRASEAPSSVYSEDARDLPYQQKYNNPRHGQTGYFHEEISPPASPDLSPNLAYQRRSVSPVDHSTPDRQGLPSRSPQSQIPVMKRSPGGPGVDAGRDGRTASGSTTKWDTYSGEPTTSEKGRPGSFRPGDVIDADSEVPSKLQHPAFSQHDTDERSKIQAFSQRAARLTNRDQKKSIETQPRKPWKGASGRQPIVPPPSDQIEPREHPIPIPPRSSKRPGPPSRAGDGSPMSNMRMAPSNEALGVSAVRPARSDSYGTNIKGAGGRDSPQVTAQTNSSANTIIPASPSPQVRGGPAAPRELEPNNRRQAHQRKPSDKRIPRKSIDTTASAADPNDPTSRFSWTTYATNTTYQNSPPPSPPPPIPAAFANGGGMLNRGRPIPVDKEEGAPYADAPSQPHKISPVQRTREDKENEPASSTRKPIQYAQINTRVVGISDPSSNTFRDGSRSVTPTTGSGMSSTRQGGGKALPAPPPDPTQDPNDHIAALQSRLDDLSHQRVNIAKAEQSIRAQQPQNPLITDLKAMREFERKLEALREELSEVKREEHEIGLKVHRAWKKREKEEGGWDGGLWVRRVTG</sequence>
<evidence type="ECO:0000256" key="2">
    <source>
        <dbReference type="SAM" id="MobiDB-lite"/>
    </source>
</evidence>
<dbReference type="GeneID" id="54421821"/>
<evidence type="ECO:0000313" key="4">
    <source>
        <dbReference type="Proteomes" id="UP000504638"/>
    </source>
</evidence>
<dbReference type="PANTHER" id="PTHR42023">
    <property type="entry name" value="BHLH DOMAIN-CONTAINING PROTEIN"/>
    <property type="match status" value="1"/>
</dbReference>
<keyword evidence="1" id="KW-0175">Coiled coil</keyword>
<feature type="compositionally biased region" description="Basic and acidic residues" evidence="2">
    <location>
        <begin position="246"/>
        <end position="258"/>
    </location>
</feature>
<dbReference type="Proteomes" id="UP000504638">
    <property type="component" value="Unplaced"/>
</dbReference>
<feature type="coiled-coil region" evidence="1">
    <location>
        <begin position="593"/>
        <end position="627"/>
    </location>
</feature>
<evidence type="ECO:0000313" key="5">
    <source>
        <dbReference type="RefSeq" id="XP_033534695.1"/>
    </source>
</evidence>
<feature type="compositionally biased region" description="Polar residues" evidence="2">
    <location>
        <begin position="491"/>
        <end position="506"/>
    </location>
</feature>
<feature type="compositionally biased region" description="Polar residues" evidence="2">
    <location>
        <begin position="402"/>
        <end position="430"/>
    </location>
</feature>
<evidence type="ECO:0000256" key="1">
    <source>
        <dbReference type="SAM" id="Coils"/>
    </source>
</evidence>
<reference evidence="3 5" key="1">
    <citation type="submission" date="2020-01" db="EMBL/GenBank/DDBJ databases">
        <authorList>
            <consortium name="DOE Joint Genome Institute"/>
            <person name="Haridas S."/>
            <person name="Albert R."/>
            <person name="Binder M."/>
            <person name="Bloem J."/>
            <person name="Labutti K."/>
            <person name="Salamov A."/>
            <person name="Andreopoulos B."/>
            <person name="Baker S.E."/>
            <person name="Barry K."/>
            <person name="Bills G."/>
            <person name="Bluhm B.H."/>
            <person name="Cannon C."/>
            <person name="Castanera R."/>
            <person name="Culley D.E."/>
            <person name="Daum C."/>
            <person name="Ezra D."/>
            <person name="Gonzalez J.B."/>
            <person name="Henrissat B."/>
            <person name="Kuo A."/>
            <person name="Liang C."/>
            <person name="Lipzen A."/>
            <person name="Lutzoni F."/>
            <person name="Magnuson J."/>
            <person name="Mondo S."/>
            <person name="Nolan M."/>
            <person name="Ohm R."/>
            <person name="Pangilinan J."/>
            <person name="Park H.-J."/>
            <person name="Ramirez L."/>
            <person name="Alfaro M."/>
            <person name="Sun H."/>
            <person name="Tritt A."/>
            <person name="Yoshinaga Y."/>
            <person name="Zwiers L.-H."/>
            <person name="Turgeon B.G."/>
            <person name="Goodwin S.B."/>
            <person name="Spatafora J.W."/>
            <person name="Crous P.W."/>
            <person name="Grigoriev I.V."/>
        </authorList>
    </citation>
    <scope>NUCLEOTIDE SEQUENCE</scope>
    <source>
        <strain evidence="3 5">CBS 781.70</strain>
    </source>
</reference>
<feature type="compositionally biased region" description="Basic and acidic residues" evidence="2">
    <location>
        <begin position="390"/>
        <end position="401"/>
    </location>
</feature>
<keyword evidence="4" id="KW-1185">Reference proteome</keyword>
<name>A0A6G1G4T9_9PEZI</name>
<feature type="compositionally biased region" description="Polar residues" evidence="2">
    <location>
        <begin position="34"/>
        <end position="53"/>
    </location>
</feature>
<reference evidence="5" key="2">
    <citation type="submission" date="2020-04" db="EMBL/GenBank/DDBJ databases">
        <authorList>
            <consortium name="NCBI Genome Project"/>
        </authorList>
    </citation>
    <scope>NUCLEOTIDE SEQUENCE</scope>
    <source>
        <strain evidence="5">CBS 781.70</strain>
    </source>
</reference>
<evidence type="ECO:0000313" key="3">
    <source>
        <dbReference type="EMBL" id="KAF1813064.1"/>
    </source>
</evidence>
<dbReference type="RefSeq" id="XP_033534695.1">
    <property type="nucleotide sequence ID" value="XM_033681251.1"/>
</dbReference>
<accession>A0A6G1G4T9</accession>
<proteinExistence type="predicted"/>
<organism evidence="3">
    <name type="scientific">Eremomyces bilateralis CBS 781.70</name>
    <dbReference type="NCBI Taxonomy" id="1392243"/>
    <lineage>
        <taxon>Eukaryota</taxon>
        <taxon>Fungi</taxon>
        <taxon>Dikarya</taxon>
        <taxon>Ascomycota</taxon>
        <taxon>Pezizomycotina</taxon>
        <taxon>Dothideomycetes</taxon>
        <taxon>Dothideomycetes incertae sedis</taxon>
        <taxon>Eremomycetales</taxon>
        <taxon>Eremomycetaceae</taxon>
        <taxon>Eremomyces</taxon>
    </lineage>
</organism>
<feature type="compositionally biased region" description="Polar residues" evidence="2">
    <location>
        <begin position="178"/>
        <end position="193"/>
    </location>
</feature>
<feature type="compositionally biased region" description="Polar residues" evidence="2">
    <location>
        <begin position="513"/>
        <end position="538"/>
    </location>
</feature>
<feature type="compositionally biased region" description="Polar residues" evidence="2">
    <location>
        <begin position="346"/>
        <end position="360"/>
    </location>
</feature>
<dbReference type="PANTHER" id="PTHR42023:SF1">
    <property type="entry name" value="BHLH DOMAIN-CONTAINING PROTEIN"/>
    <property type="match status" value="1"/>
</dbReference>
<feature type="region of interest" description="Disordered" evidence="2">
    <location>
        <begin position="98"/>
        <end position="559"/>
    </location>
</feature>
<dbReference type="EMBL" id="ML975156">
    <property type="protein sequence ID" value="KAF1813064.1"/>
    <property type="molecule type" value="Genomic_DNA"/>
</dbReference>
<gene>
    <name evidence="3 5" type="ORF">P152DRAFT_473581</name>
</gene>
<protein>
    <submittedName>
        <fullName evidence="3 5">Uncharacterized protein</fullName>
    </submittedName>
</protein>
<dbReference type="OrthoDB" id="4507572at2759"/>
<feature type="region of interest" description="Disordered" evidence="2">
    <location>
        <begin position="34"/>
        <end position="59"/>
    </location>
</feature>